<dbReference type="OrthoDB" id="4157173at2759"/>
<sequence>MPLPNNFLSLGTWRILGLGMATTLTSLGLFCFIDPIGAADKLGVTATTPASRQAVIKIMYFLGARDFCIATTLFWLGSNRQLKSMGVLLCSFGFVYIADIWVAVTGPRGWDAGVSGLLGGALVGSFVGLGLAQCPH</sequence>
<feature type="transmembrane region" description="Helical" evidence="1">
    <location>
        <begin position="82"/>
        <end position="102"/>
    </location>
</feature>
<keyword evidence="1" id="KW-1133">Transmembrane helix</keyword>
<dbReference type="Pfam" id="PF14087">
    <property type="entry name" value="DUF4267"/>
    <property type="match status" value="1"/>
</dbReference>
<evidence type="ECO:0000313" key="2">
    <source>
        <dbReference type="EMBL" id="KAF2117240.1"/>
    </source>
</evidence>
<accession>A0A6A5ZCM1</accession>
<keyword evidence="3" id="KW-1185">Reference proteome</keyword>
<dbReference type="AlphaFoldDB" id="A0A6A5ZCM1"/>
<dbReference type="InterPro" id="IPR025363">
    <property type="entry name" value="DUF4267"/>
</dbReference>
<evidence type="ECO:0000313" key="3">
    <source>
        <dbReference type="Proteomes" id="UP000799770"/>
    </source>
</evidence>
<feature type="transmembrane region" description="Helical" evidence="1">
    <location>
        <begin position="114"/>
        <end position="132"/>
    </location>
</feature>
<dbReference type="EMBL" id="ML977319">
    <property type="protein sequence ID" value="KAF2117240.1"/>
    <property type="molecule type" value="Genomic_DNA"/>
</dbReference>
<keyword evidence="1" id="KW-0472">Membrane</keyword>
<evidence type="ECO:0000256" key="1">
    <source>
        <dbReference type="SAM" id="Phobius"/>
    </source>
</evidence>
<proteinExistence type="predicted"/>
<organism evidence="2 3">
    <name type="scientific">Lophiotrema nucula</name>
    <dbReference type="NCBI Taxonomy" id="690887"/>
    <lineage>
        <taxon>Eukaryota</taxon>
        <taxon>Fungi</taxon>
        <taxon>Dikarya</taxon>
        <taxon>Ascomycota</taxon>
        <taxon>Pezizomycotina</taxon>
        <taxon>Dothideomycetes</taxon>
        <taxon>Pleosporomycetidae</taxon>
        <taxon>Pleosporales</taxon>
        <taxon>Lophiotremataceae</taxon>
        <taxon>Lophiotrema</taxon>
    </lineage>
</organism>
<feature type="transmembrane region" description="Helical" evidence="1">
    <location>
        <begin position="12"/>
        <end position="33"/>
    </location>
</feature>
<keyword evidence="1" id="KW-0812">Transmembrane</keyword>
<gene>
    <name evidence="2" type="ORF">BDV96DRAFT_21944</name>
</gene>
<dbReference type="Proteomes" id="UP000799770">
    <property type="component" value="Unassembled WGS sequence"/>
</dbReference>
<name>A0A6A5ZCM1_9PLEO</name>
<reference evidence="2" key="1">
    <citation type="journal article" date="2020" name="Stud. Mycol.">
        <title>101 Dothideomycetes genomes: a test case for predicting lifestyles and emergence of pathogens.</title>
        <authorList>
            <person name="Haridas S."/>
            <person name="Albert R."/>
            <person name="Binder M."/>
            <person name="Bloem J."/>
            <person name="Labutti K."/>
            <person name="Salamov A."/>
            <person name="Andreopoulos B."/>
            <person name="Baker S."/>
            <person name="Barry K."/>
            <person name="Bills G."/>
            <person name="Bluhm B."/>
            <person name="Cannon C."/>
            <person name="Castanera R."/>
            <person name="Culley D."/>
            <person name="Daum C."/>
            <person name="Ezra D."/>
            <person name="Gonzalez J."/>
            <person name="Henrissat B."/>
            <person name="Kuo A."/>
            <person name="Liang C."/>
            <person name="Lipzen A."/>
            <person name="Lutzoni F."/>
            <person name="Magnuson J."/>
            <person name="Mondo S."/>
            <person name="Nolan M."/>
            <person name="Ohm R."/>
            <person name="Pangilinan J."/>
            <person name="Park H.-J."/>
            <person name="Ramirez L."/>
            <person name="Alfaro M."/>
            <person name="Sun H."/>
            <person name="Tritt A."/>
            <person name="Yoshinaga Y."/>
            <person name="Zwiers L.-H."/>
            <person name="Turgeon B."/>
            <person name="Goodwin S."/>
            <person name="Spatafora J."/>
            <person name="Crous P."/>
            <person name="Grigoriev I."/>
        </authorList>
    </citation>
    <scope>NUCLEOTIDE SEQUENCE</scope>
    <source>
        <strain evidence="2">CBS 627.86</strain>
    </source>
</reference>
<protein>
    <submittedName>
        <fullName evidence="2">Uncharacterized protein</fullName>
    </submittedName>
</protein>